<accession>A0A934S7N2</accession>
<dbReference type="SUPFAM" id="SSF49265">
    <property type="entry name" value="Fibronectin type III"/>
    <property type="match status" value="1"/>
</dbReference>
<dbReference type="PANTHER" id="PTHR35803:SF2">
    <property type="entry name" value="RETAINING ALPHA-GALACTOSIDASE"/>
    <property type="match status" value="1"/>
</dbReference>
<dbReference type="InterPro" id="IPR013785">
    <property type="entry name" value="Aldolase_TIM"/>
</dbReference>
<dbReference type="InterPro" id="IPR017853">
    <property type="entry name" value="GH"/>
</dbReference>
<dbReference type="SMART" id="SM00060">
    <property type="entry name" value="FN3"/>
    <property type="match status" value="1"/>
</dbReference>
<dbReference type="SUPFAM" id="SSF49785">
    <property type="entry name" value="Galactose-binding domain-like"/>
    <property type="match status" value="1"/>
</dbReference>
<dbReference type="InterPro" id="IPR036116">
    <property type="entry name" value="FN3_sf"/>
</dbReference>
<dbReference type="InterPro" id="IPR029486">
    <property type="entry name" value="GH97_N"/>
</dbReference>
<dbReference type="Gene3D" id="2.60.120.260">
    <property type="entry name" value="Galactose-binding domain-like"/>
    <property type="match status" value="2"/>
</dbReference>
<dbReference type="RefSeq" id="WP_200270308.1">
    <property type="nucleotide sequence ID" value="NZ_JAENIJ010000014.1"/>
</dbReference>
<dbReference type="Gene3D" id="2.60.40.10">
    <property type="entry name" value="Immunoglobulins"/>
    <property type="match status" value="2"/>
</dbReference>
<evidence type="ECO:0000256" key="2">
    <source>
        <dbReference type="ARBA" id="ARBA00023295"/>
    </source>
</evidence>
<feature type="chain" id="PRO_5037347794" evidence="3">
    <location>
        <begin position="21"/>
        <end position="1246"/>
    </location>
</feature>
<dbReference type="Proteomes" id="UP000603141">
    <property type="component" value="Unassembled WGS sequence"/>
</dbReference>
<dbReference type="InterPro" id="IPR019563">
    <property type="entry name" value="GH97_catalytic"/>
</dbReference>
<name>A0A934S7N2_9BACT</name>
<dbReference type="InterPro" id="IPR029483">
    <property type="entry name" value="GH97_C"/>
</dbReference>
<gene>
    <name evidence="5" type="ORF">JIN85_10315</name>
</gene>
<protein>
    <submittedName>
        <fullName evidence="5">Glycoside hydrolase family 97 N-terminal domain-containing protein</fullName>
    </submittedName>
</protein>
<comment type="caution">
    <text evidence="5">The sequence shown here is derived from an EMBL/GenBank/DDBJ whole genome shotgun (WGS) entry which is preliminary data.</text>
</comment>
<dbReference type="Gene3D" id="2.60.40.1180">
    <property type="entry name" value="Golgi alpha-mannosidase II"/>
    <property type="match status" value="1"/>
</dbReference>
<dbReference type="InterPro" id="IPR013780">
    <property type="entry name" value="Glyco_hydro_b"/>
</dbReference>
<dbReference type="CDD" id="cd00063">
    <property type="entry name" value="FN3"/>
    <property type="match status" value="1"/>
</dbReference>
<dbReference type="Pfam" id="PF14508">
    <property type="entry name" value="GH97_N"/>
    <property type="match status" value="1"/>
</dbReference>
<keyword evidence="1 5" id="KW-0378">Hydrolase</keyword>
<dbReference type="InterPro" id="IPR003961">
    <property type="entry name" value="FN3_dom"/>
</dbReference>
<dbReference type="Gene3D" id="3.20.20.70">
    <property type="entry name" value="Aldolase class I"/>
    <property type="match status" value="1"/>
</dbReference>
<keyword evidence="6" id="KW-1185">Reference proteome</keyword>
<reference evidence="5" key="1">
    <citation type="submission" date="2021-01" db="EMBL/GenBank/DDBJ databases">
        <title>Modified the classification status of verrucomicrobia.</title>
        <authorList>
            <person name="Feng X."/>
        </authorList>
    </citation>
    <scope>NUCLEOTIDE SEQUENCE</scope>
    <source>
        <strain evidence="5">KCTC 22041</strain>
    </source>
</reference>
<dbReference type="Pfam" id="PF10566">
    <property type="entry name" value="Glyco_hydro_97"/>
    <property type="match status" value="1"/>
</dbReference>
<dbReference type="AlphaFoldDB" id="A0A934S7N2"/>
<keyword evidence="2" id="KW-0326">Glycosidase</keyword>
<evidence type="ECO:0000259" key="4">
    <source>
        <dbReference type="PROSITE" id="PS50853"/>
    </source>
</evidence>
<evidence type="ECO:0000313" key="6">
    <source>
        <dbReference type="Proteomes" id="UP000603141"/>
    </source>
</evidence>
<dbReference type="PANTHER" id="PTHR35803">
    <property type="entry name" value="GLUCAN 1,4-ALPHA-GLUCOSIDASE SUSB-RELATED"/>
    <property type="match status" value="1"/>
</dbReference>
<proteinExistence type="predicted"/>
<dbReference type="Pfam" id="PF14509">
    <property type="entry name" value="GH97_C"/>
    <property type="match status" value="1"/>
</dbReference>
<dbReference type="PROSITE" id="PS50853">
    <property type="entry name" value="FN3"/>
    <property type="match status" value="1"/>
</dbReference>
<dbReference type="SUPFAM" id="SSF51445">
    <property type="entry name" value="(Trans)glycosidases"/>
    <property type="match status" value="1"/>
</dbReference>
<dbReference type="Pfam" id="PF21910">
    <property type="entry name" value="GH85_C"/>
    <property type="match status" value="1"/>
</dbReference>
<dbReference type="InterPro" id="IPR008979">
    <property type="entry name" value="Galactose-bd-like_sf"/>
</dbReference>
<dbReference type="InterPro" id="IPR014718">
    <property type="entry name" value="GH-type_carb-bd"/>
</dbReference>
<sequence length="1246" mass="133466">MITRPILCALLGGTLATASAETVSSPDGRISADILMNGTRLSYTVSMDGTAVLGTSALGFTWNGTDVGDQVTMGEVTEESVDETFASRHGVHAQARNHYHGKRIEITHTPSGNTYILNVRAFDSGIAFRYELAQSGTKNISDESTSFSLLSGTLISSQQGKDVYESIPSSTDARRFASGTIAGPPLLGKLAGDRGYIAITESVPGPQFGNPFLTSMSAGVLKVTYPQNGDGTYGASTSGDLQTPWNVVMVGSDLNALVNSDIVESLAPAPDATVFPDGNDTEWAKPGYSSWDWMSRFPGGITAENAKLNSFWGSQLGWTYNTIDEGWGNWNGGNPWPEVKEVTDYATPLGIKTLLWTRSADLATEAQRTAFFTKLRDSGVSGFKADFFDFNSVSPAAKERVQLVESILKEAAAYHLMVNLHGVAKPMGQFRTYPNLLNFESVYGKESYPAANVTLYYPFTRFLAGPSDYTPLGLQGNLQGAQTQAFEIASVATFAGPLITIAERPDRVAESPFAPVIKGIPVWWDETKVLPQSSVGSASLMARRKGDTWYLVVMNGLSAKNYEVPLDFLTPGVTYQAEIVEDSSDELVHRTVTSGDTLSVEAASSGGYVARFTIPSTAKIDQFPFVTHFNTGRGSVYAENGEILSEESWASNLLEEPMPKILWDISSAGTLLEPKLDFTDPYEGGSSLRVSGTLDAANDLKLYDADLTVTTDSRLALSFKRGAVTDSNLQIGLEFEDASGSPIFIDVGAAENAGWNDRELSLAAYAGRTITGISLRFTSATTIADYSIKIGRLAIYHTSLTSAAPVTNLQAQNVEFISLDSFNATLQWTAAEGEISYYRIYQKNPVSGARVWLGATAGSSFDLTGASRKDAEASAVLQVVAVGTNGMASDEVETEIALPEIPSLTNPLAGTIIGTTGSFQGSGNTRDKVFDDNVTTFFDAAVSDGVWAGIDLGADGASKVIALRYYPRDSWSARMVGGVFQGANQANFSDAVTLFTIDQTPTEGTYTLVPISVDQTFRYLRYLSPNGGWGNVAEVKFYGPGTPVAPEVNGADRSEGSVILKWSTVAGADSYKVKRSMVSGGPYEVVAENLTEPVFTDSGLSPDSSYYYVVVAVSSSDGDGVDSAEVEAVDGFVAWALGNGLPETAGFDGDADGNGIKDGLEYAVPAGLQFNPPDQAQVELSADLRNDPFLTMALFHSFDLTIWSEVPSLEDVEQDGVPSGFHRVKFFDQATGDFQSRGFYRLQVSR</sequence>
<dbReference type="InterPro" id="IPR054110">
    <property type="entry name" value="EndoD-like_D2"/>
</dbReference>
<dbReference type="Gene3D" id="2.70.98.10">
    <property type="match status" value="1"/>
</dbReference>
<dbReference type="GO" id="GO:0030246">
    <property type="term" value="F:carbohydrate binding"/>
    <property type="evidence" value="ECO:0007669"/>
    <property type="project" value="InterPro"/>
</dbReference>
<evidence type="ECO:0000256" key="3">
    <source>
        <dbReference type="SAM" id="SignalP"/>
    </source>
</evidence>
<dbReference type="InterPro" id="IPR013783">
    <property type="entry name" value="Ig-like_fold"/>
</dbReference>
<keyword evidence="3" id="KW-0732">Signal</keyword>
<dbReference type="EMBL" id="JAENIJ010000014">
    <property type="protein sequence ID" value="MBK1882810.1"/>
    <property type="molecule type" value="Genomic_DNA"/>
</dbReference>
<organism evidence="5 6">
    <name type="scientific">Luteolibacter pohnpeiensis</name>
    <dbReference type="NCBI Taxonomy" id="454153"/>
    <lineage>
        <taxon>Bacteria</taxon>
        <taxon>Pseudomonadati</taxon>
        <taxon>Verrucomicrobiota</taxon>
        <taxon>Verrucomicrobiia</taxon>
        <taxon>Verrucomicrobiales</taxon>
        <taxon>Verrucomicrobiaceae</taxon>
        <taxon>Luteolibacter</taxon>
    </lineage>
</organism>
<dbReference type="GO" id="GO:0016798">
    <property type="term" value="F:hydrolase activity, acting on glycosyl bonds"/>
    <property type="evidence" value="ECO:0007669"/>
    <property type="project" value="UniProtKB-KW"/>
</dbReference>
<evidence type="ECO:0000256" key="1">
    <source>
        <dbReference type="ARBA" id="ARBA00022801"/>
    </source>
</evidence>
<feature type="domain" description="Fibronectin type-III" evidence="4">
    <location>
        <begin position="1042"/>
        <end position="1131"/>
    </location>
</feature>
<feature type="signal peptide" evidence="3">
    <location>
        <begin position="1"/>
        <end position="20"/>
    </location>
</feature>
<evidence type="ECO:0000313" key="5">
    <source>
        <dbReference type="EMBL" id="MBK1882810.1"/>
    </source>
</evidence>
<dbReference type="InterPro" id="IPR052720">
    <property type="entry name" value="Glycosyl_hydrolase_97"/>
</dbReference>